<dbReference type="EMBL" id="CP051774">
    <property type="protein sequence ID" value="QJE97566.1"/>
    <property type="molecule type" value="Genomic_DNA"/>
</dbReference>
<keyword evidence="10" id="KW-1185">Reference proteome</keyword>
<dbReference type="GO" id="GO:0015031">
    <property type="term" value="P:protein transport"/>
    <property type="evidence" value="ECO:0007669"/>
    <property type="project" value="UniProtKB-KW"/>
</dbReference>
<dbReference type="Pfam" id="PF02472">
    <property type="entry name" value="ExbD"/>
    <property type="match status" value="1"/>
</dbReference>
<dbReference type="AlphaFoldDB" id="A0A858RJW2"/>
<accession>A0A858RJW2</accession>
<comment type="similarity">
    <text evidence="2 7">Belongs to the ExbD/TolR family.</text>
</comment>
<organism evidence="9 10">
    <name type="scientific">Luteolibacter luteus</name>
    <dbReference type="NCBI Taxonomy" id="2728835"/>
    <lineage>
        <taxon>Bacteria</taxon>
        <taxon>Pseudomonadati</taxon>
        <taxon>Verrucomicrobiota</taxon>
        <taxon>Verrucomicrobiia</taxon>
        <taxon>Verrucomicrobiales</taxon>
        <taxon>Verrucomicrobiaceae</taxon>
        <taxon>Luteolibacter</taxon>
    </lineage>
</organism>
<keyword evidence="6 8" id="KW-0472">Membrane</keyword>
<keyword evidence="7" id="KW-0813">Transport</keyword>
<evidence type="ECO:0000256" key="5">
    <source>
        <dbReference type="ARBA" id="ARBA00022989"/>
    </source>
</evidence>
<dbReference type="RefSeq" id="WP_169455992.1">
    <property type="nucleotide sequence ID" value="NZ_CP051774.1"/>
</dbReference>
<keyword evidence="7" id="KW-0653">Protein transport</keyword>
<dbReference type="GO" id="GO:0005886">
    <property type="term" value="C:plasma membrane"/>
    <property type="evidence" value="ECO:0007669"/>
    <property type="project" value="UniProtKB-SubCell"/>
</dbReference>
<dbReference type="InterPro" id="IPR003400">
    <property type="entry name" value="ExbD"/>
</dbReference>
<dbReference type="PANTHER" id="PTHR30558">
    <property type="entry name" value="EXBD MEMBRANE COMPONENT OF PMF-DRIVEN MACROMOLECULE IMPORT SYSTEM"/>
    <property type="match status" value="1"/>
</dbReference>
<evidence type="ECO:0000256" key="2">
    <source>
        <dbReference type="ARBA" id="ARBA00005811"/>
    </source>
</evidence>
<evidence type="ECO:0000256" key="3">
    <source>
        <dbReference type="ARBA" id="ARBA00022475"/>
    </source>
</evidence>
<evidence type="ECO:0000313" key="10">
    <source>
        <dbReference type="Proteomes" id="UP000501812"/>
    </source>
</evidence>
<keyword evidence="4 7" id="KW-0812">Transmembrane</keyword>
<dbReference type="GO" id="GO:0022857">
    <property type="term" value="F:transmembrane transporter activity"/>
    <property type="evidence" value="ECO:0007669"/>
    <property type="project" value="InterPro"/>
</dbReference>
<dbReference type="KEGG" id="luo:HHL09_17855"/>
<sequence>MPIKLQSSGGDDHEEDARIEIVPLIDIMFFLLASFMMVSLSMTQINRVNIKLPVAAASEQTQKAPPIHLAIDSHGVITWDAKIVTPTEITDRLISLPVTPDTKVLIAADTSCNMGQAMAVLDAVKAAKVDKAAFETKAPAQ</sequence>
<name>A0A858RJW2_9BACT</name>
<reference evidence="9 10" key="1">
    <citation type="submission" date="2020-04" db="EMBL/GenBank/DDBJ databases">
        <title>Luteolibacter sp. G-1-1-1 isolated from soil.</title>
        <authorList>
            <person name="Dahal R.H."/>
        </authorList>
    </citation>
    <scope>NUCLEOTIDE SEQUENCE [LARGE SCALE GENOMIC DNA]</scope>
    <source>
        <strain evidence="9 10">G-1-1-1</strain>
    </source>
</reference>
<dbReference type="Proteomes" id="UP000501812">
    <property type="component" value="Chromosome"/>
</dbReference>
<keyword evidence="5 8" id="KW-1133">Transmembrane helix</keyword>
<comment type="subcellular location">
    <subcellularLocation>
        <location evidence="1">Cell membrane</location>
        <topology evidence="1">Single-pass membrane protein</topology>
    </subcellularLocation>
    <subcellularLocation>
        <location evidence="7">Cell membrane</location>
        <topology evidence="7">Single-pass type II membrane protein</topology>
    </subcellularLocation>
</comment>
<proteinExistence type="inferred from homology"/>
<evidence type="ECO:0000256" key="7">
    <source>
        <dbReference type="RuleBase" id="RU003879"/>
    </source>
</evidence>
<keyword evidence="3" id="KW-1003">Cell membrane</keyword>
<evidence type="ECO:0000313" key="9">
    <source>
        <dbReference type="EMBL" id="QJE97566.1"/>
    </source>
</evidence>
<dbReference type="Gene3D" id="3.30.420.270">
    <property type="match status" value="1"/>
</dbReference>
<evidence type="ECO:0000256" key="6">
    <source>
        <dbReference type="ARBA" id="ARBA00023136"/>
    </source>
</evidence>
<evidence type="ECO:0000256" key="4">
    <source>
        <dbReference type="ARBA" id="ARBA00022692"/>
    </source>
</evidence>
<feature type="transmembrane region" description="Helical" evidence="8">
    <location>
        <begin position="21"/>
        <end position="42"/>
    </location>
</feature>
<protein>
    <submittedName>
        <fullName evidence="9">Biopolymer transporter ExbD</fullName>
    </submittedName>
</protein>
<evidence type="ECO:0000256" key="1">
    <source>
        <dbReference type="ARBA" id="ARBA00004162"/>
    </source>
</evidence>
<evidence type="ECO:0000256" key="8">
    <source>
        <dbReference type="SAM" id="Phobius"/>
    </source>
</evidence>
<gene>
    <name evidence="9" type="ORF">HHL09_17855</name>
</gene>